<accession>A0A0F9TED1</accession>
<evidence type="ECO:0008006" key="2">
    <source>
        <dbReference type="Google" id="ProtNLM"/>
    </source>
</evidence>
<name>A0A0F9TED1_9ZZZZ</name>
<protein>
    <recommendedName>
        <fullName evidence="2">Aminomethyltransferase folate-binding domain-containing protein</fullName>
    </recommendedName>
</protein>
<sequence length="189" mass="19658">MSDLTLTAKPALGGYRQDFGGITLSEHPDIAIVSIATPLGGETALAQATAGGFGASPPPVGGTTLSSDGRIRLLGMAPGQLFAVFEHDGANARAIIDGKLGGAAYTTDQTDVWVALRIEGQRTRAALERICPLDLHPGAFPEGRVARTVMEHLGVIILREGPDAFLLLSARSSAGSFLHTVETSIQNVM</sequence>
<gene>
    <name evidence="1" type="ORF">LCGC14_0403150</name>
</gene>
<dbReference type="AlphaFoldDB" id="A0A0F9TED1"/>
<evidence type="ECO:0000313" key="1">
    <source>
        <dbReference type="EMBL" id="KKN73237.1"/>
    </source>
</evidence>
<reference evidence="1" key="1">
    <citation type="journal article" date="2015" name="Nature">
        <title>Complex archaea that bridge the gap between prokaryotes and eukaryotes.</title>
        <authorList>
            <person name="Spang A."/>
            <person name="Saw J.H."/>
            <person name="Jorgensen S.L."/>
            <person name="Zaremba-Niedzwiedzka K."/>
            <person name="Martijn J."/>
            <person name="Lind A.E."/>
            <person name="van Eijk R."/>
            <person name="Schleper C."/>
            <person name="Guy L."/>
            <person name="Ettema T.J."/>
        </authorList>
    </citation>
    <scope>NUCLEOTIDE SEQUENCE</scope>
</reference>
<dbReference type="Gene3D" id="3.30.1360.120">
    <property type="entry name" value="Probable tRNA modification gtpase trme, domain 1"/>
    <property type="match status" value="1"/>
</dbReference>
<proteinExistence type="predicted"/>
<dbReference type="EMBL" id="LAZR01000348">
    <property type="protein sequence ID" value="KKN73237.1"/>
    <property type="molecule type" value="Genomic_DNA"/>
</dbReference>
<dbReference type="InterPro" id="IPR027266">
    <property type="entry name" value="TrmE/GcvT-like"/>
</dbReference>
<dbReference type="Gene3D" id="3.30.70.1520">
    <property type="entry name" value="Heterotetrameric sarcosine oxidase"/>
    <property type="match status" value="1"/>
</dbReference>
<organism evidence="1">
    <name type="scientific">marine sediment metagenome</name>
    <dbReference type="NCBI Taxonomy" id="412755"/>
    <lineage>
        <taxon>unclassified sequences</taxon>
        <taxon>metagenomes</taxon>
        <taxon>ecological metagenomes</taxon>
    </lineage>
</organism>
<dbReference type="SUPFAM" id="SSF103025">
    <property type="entry name" value="Folate-binding domain"/>
    <property type="match status" value="1"/>
</dbReference>
<comment type="caution">
    <text evidence="1">The sequence shown here is derived from an EMBL/GenBank/DDBJ whole genome shotgun (WGS) entry which is preliminary data.</text>
</comment>